<dbReference type="Proteomes" id="UP000183557">
    <property type="component" value="Unassembled WGS sequence"/>
</dbReference>
<organism evidence="3 4">
    <name type="scientific">Halobacillus dabanensis</name>
    <dbReference type="NCBI Taxonomy" id="240302"/>
    <lineage>
        <taxon>Bacteria</taxon>
        <taxon>Bacillati</taxon>
        <taxon>Bacillota</taxon>
        <taxon>Bacilli</taxon>
        <taxon>Bacillales</taxon>
        <taxon>Bacillaceae</taxon>
        <taxon>Halobacillus</taxon>
    </lineage>
</organism>
<dbReference type="InterPro" id="IPR019999">
    <property type="entry name" value="Anth_synth_I-like"/>
</dbReference>
<dbReference type="SUPFAM" id="SSF56752">
    <property type="entry name" value="D-aminoacid aminotransferase-like PLP-dependent enzymes"/>
    <property type="match status" value="1"/>
</dbReference>
<name>A0A1I3ZBE2_HALDA</name>
<gene>
    <name evidence="3" type="ORF">SAMN04487936_11381</name>
</gene>
<evidence type="ECO:0000313" key="3">
    <source>
        <dbReference type="EMBL" id="SFK41325.1"/>
    </source>
</evidence>
<dbReference type="PANTHER" id="PTHR11236">
    <property type="entry name" value="AMINOBENZOATE/ANTHRANILATE SYNTHASE"/>
    <property type="match status" value="1"/>
</dbReference>
<dbReference type="Gene3D" id="3.20.10.10">
    <property type="entry name" value="D-amino Acid Aminotransferase, subunit A, domain 2"/>
    <property type="match status" value="1"/>
</dbReference>
<dbReference type="InterPro" id="IPR043132">
    <property type="entry name" value="BCAT-like_C"/>
</dbReference>
<evidence type="ECO:0000256" key="1">
    <source>
        <dbReference type="SAM" id="MobiDB-lite"/>
    </source>
</evidence>
<dbReference type="OrthoDB" id="9803598at2"/>
<evidence type="ECO:0000313" key="4">
    <source>
        <dbReference type="Proteomes" id="UP000183557"/>
    </source>
</evidence>
<accession>A0A1I3ZBE2</accession>
<dbReference type="GO" id="GO:0009396">
    <property type="term" value="P:folic acid-containing compound biosynthetic process"/>
    <property type="evidence" value="ECO:0007669"/>
    <property type="project" value="InterPro"/>
</dbReference>
<dbReference type="InterPro" id="IPR043131">
    <property type="entry name" value="BCAT-like_N"/>
</dbReference>
<feature type="compositionally biased region" description="Basic and acidic residues" evidence="1">
    <location>
        <begin position="207"/>
        <end position="224"/>
    </location>
</feature>
<feature type="domain" description="Chorismate-utilising enzyme C-terminal" evidence="2">
    <location>
        <begin position="115"/>
        <end position="370"/>
    </location>
</feature>
<keyword evidence="4" id="KW-1185">Reference proteome</keyword>
<dbReference type="InterPro" id="IPR001544">
    <property type="entry name" value="Aminotrans_IV"/>
</dbReference>
<dbReference type="InterPro" id="IPR005801">
    <property type="entry name" value="ADC_synthase"/>
</dbReference>
<dbReference type="GO" id="GO:0000162">
    <property type="term" value="P:L-tryptophan biosynthetic process"/>
    <property type="evidence" value="ECO:0007669"/>
    <property type="project" value="TreeGrafter"/>
</dbReference>
<dbReference type="EMBL" id="FOSB01000013">
    <property type="protein sequence ID" value="SFK41325.1"/>
    <property type="molecule type" value="Genomic_DNA"/>
</dbReference>
<dbReference type="InterPro" id="IPR036038">
    <property type="entry name" value="Aminotransferase-like"/>
</dbReference>
<dbReference type="Pfam" id="PF01063">
    <property type="entry name" value="Aminotran_4"/>
    <property type="match status" value="1"/>
</dbReference>
<dbReference type="NCBIfam" id="TIGR00553">
    <property type="entry name" value="pabB"/>
    <property type="match status" value="1"/>
</dbReference>
<dbReference type="InterPro" id="IPR015890">
    <property type="entry name" value="Chorismate_C"/>
</dbReference>
<feature type="region of interest" description="Disordered" evidence="1">
    <location>
        <begin position="196"/>
        <end position="224"/>
    </location>
</feature>
<keyword evidence="3" id="KW-0456">Lyase</keyword>
<dbReference type="PANTHER" id="PTHR11236:SF50">
    <property type="entry name" value="AMINODEOXYCHORISMATE SYNTHASE COMPONENT 1"/>
    <property type="match status" value="1"/>
</dbReference>
<dbReference type="GO" id="GO:0046820">
    <property type="term" value="F:4-amino-4-deoxychorismate synthase activity"/>
    <property type="evidence" value="ECO:0007669"/>
    <property type="project" value="TreeGrafter"/>
</dbReference>
<dbReference type="InterPro" id="IPR005802">
    <property type="entry name" value="ADC_synth_comp_1"/>
</dbReference>
<dbReference type="Gene3D" id="3.30.470.10">
    <property type="match status" value="1"/>
</dbReference>
<reference evidence="4" key="1">
    <citation type="submission" date="2016-10" db="EMBL/GenBank/DDBJ databases">
        <authorList>
            <person name="Varghese N."/>
            <person name="Submissions S."/>
        </authorList>
    </citation>
    <scope>NUCLEOTIDE SEQUENCE [LARGE SCALE GENOMIC DNA]</scope>
    <source>
        <strain evidence="4">CGMCC 1.3704</strain>
    </source>
</reference>
<proteinExistence type="predicted"/>
<dbReference type="GO" id="GO:0016829">
    <property type="term" value="F:lyase activity"/>
    <property type="evidence" value="ECO:0007669"/>
    <property type="project" value="UniProtKB-KW"/>
</dbReference>
<dbReference type="AlphaFoldDB" id="A0A1I3ZBE2"/>
<sequence>MRNSPYLMFEFKDDHQGSVPLVFQDPIHILSTDDTEEVEAVFEQADAMLERGYFVAGYVSYEAAPAFDPALTVHASPDWPLVWFGVFHHPESPEQEEDGESGIFDVSSWEMKGDFESYQEGIKEVKAGIERGDTYQVNFTTRLKADFSGDDFAFYKKLVRNQQSSYSAYLNMGERRLLSASPELFFRIDGQKLQTKPMKGTAKRGRYSQEDEKQKQQLQSSDKDRSENLMIVDLLRNDLGRIALPGTVRVPKLFEVETYPTVHQMTSTIEACLPENYTMFELFRSLFPCGSITGAPKVRTMEYIQRLEDSPREVYCGAIGYMTPEKEAIFNVPIRTVMIDKQESQAVYGSGGGVTWDSTSRGEFDELHTKARLLTEDRPPFKLLETMKLEGGEVLLLSYHLGRVLATADYFDYPVERKKLEGKITHVTNENPEGLYKLRMLIDSNGEVDVEVHSIGKPKTRMTGALSKQAIDEESPFLYHKTTNRTIYQNHQRPDAEATLLWNSKGELTEFTIANLVVKVKGEYFTPPIDCGLLAGTFRQQLLDEGHVSEKVLLKDELAEFDEVWMINALRGWIKVEMMENKGVAE</sequence>
<dbReference type="Pfam" id="PF00425">
    <property type="entry name" value="Chorismate_bind"/>
    <property type="match status" value="1"/>
</dbReference>
<dbReference type="Gene3D" id="3.60.120.10">
    <property type="entry name" value="Anthranilate synthase"/>
    <property type="match status" value="1"/>
</dbReference>
<dbReference type="SUPFAM" id="SSF56322">
    <property type="entry name" value="ADC synthase"/>
    <property type="match status" value="1"/>
</dbReference>
<dbReference type="PRINTS" id="PR00095">
    <property type="entry name" value="ANTSNTHASEI"/>
</dbReference>
<protein>
    <submittedName>
        <fullName evidence="3">Para-aminobenzoate synthetase / 4-amino-4-deoxychorismate lyase</fullName>
    </submittedName>
</protein>
<evidence type="ECO:0000259" key="2">
    <source>
        <dbReference type="Pfam" id="PF00425"/>
    </source>
</evidence>